<accession>A0A840QQB4</accession>
<evidence type="ECO:0000313" key="2">
    <source>
        <dbReference type="EMBL" id="MBB5173539.1"/>
    </source>
</evidence>
<feature type="compositionally biased region" description="Basic and acidic residues" evidence="1">
    <location>
        <begin position="1"/>
        <end position="22"/>
    </location>
</feature>
<feature type="region of interest" description="Disordered" evidence="1">
    <location>
        <begin position="1"/>
        <end position="76"/>
    </location>
</feature>
<dbReference type="EMBL" id="JACHHB010000006">
    <property type="protein sequence ID" value="MBB5173539.1"/>
    <property type="molecule type" value="Genomic_DNA"/>
</dbReference>
<evidence type="ECO:0000256" key="1">
    <source>
        <dbReference type="SAM" id="MobiDB-lite"/>
    </source>
</evidence>
<evidence type="ECO:0000313" key="3">
    <source>
        <dbReference type="Proteomes" id="UP000551878"/>
    </source>
</evidence>
<organism evidence="2 3">
    <name type="scientific">Texcoconibacillus texcoconensis</name>
    <dbReference type="NCBI Taxonomy" id="1095777"/>
    <lineage>
        <taxon>Bacteria</taxon>
        <taxon>Bacillati</taxon>
        <taxon>Bacillota</taxon>
        <taxon>Bacilli</taxon>
        <taxon>Bacillales</taxon>
        <taxon>Bacillaceae</taxon>
        <taxon>Texcoconibacillus</taxon>
    </lineage>
</organism>
<dbReference type="Proteomes" id="UP000551878">
    <property type="component" value="Unassembled WGS sequence"/>
</dbReference>
<dbReference type="RefSeq" id="WP_184663980.1">
    <property type="nucleotide sequence ID" value="NZ_JACHHB010000006.1"/>
</dbReference>
<reference evidence="2 3" key="1">
    <citation type="submission" date="2020-08" db="EMBL/GenBank/DDBJ databases">
        <title>Genomic Encyclopedia of Type Strains, Phase IV (KMG-IV): sequencing the most valuable type-strain genomes for metagenomic binning, comparative biology and taxonomic classification.</title>
        <authorList>
            <person name="Goeker M."/>
        </authorList>
    </citation>
    <scope>NUCLEOTIDE SEQUENCE [LARGE SCALE GENOMIC DNA]</scope>
    <source>
        <strain evidence="2 3">DSM 24696</strain>
    </source>
</reference>
<gene>
    <name evidence="2" type="ORF">HNQ41_001726</name>
</gene>
<feature type="compositionally biased region" description="Basic and acidic residues" evidence="1">
    <location>
        <begin position="64"/>
        <end position="76"/>
    </location>
</feature>
<comment type="caution">
    <text evidence="2">The sequence shown here is derived from an EMBL/GenBank/DDBJ whole genome shotgun (WGS) entry which is preliminary data.</text>
</comment>
<sequence>MSAHNDQELKNIEDERKSKQAEEFPDGPYGSTIFREEQLQNSSEKRSVSAYTYENRQLHAGTKRKFEQAHPPHDER</sequence>
<dbReference type="AlphaFoldDB" id="A0A840QQB4"/>
<feature type="compositionally biased region" description="Basic and acidic residues" evidence="1">
    <location>
        <begin position="34"/>
        <end position="47"/>
    </location>
</feature>
<proteinExistence type="predicted"/>
<keyword evidence="3" id="KW-1185">Reference proteome</keyword>
<protein>
    <submittedName>
        <fullName evidence="2">Uncharacterized protein</fullName>
    </submittedName>
</protein>
<name>A0A840QQB4_9BACI</name>